<dbReference type="Gene3D" id="1.10.1410.10">
    <property type="match status" value="2"/>
</dbReference>
<feature type="domain" description="Nrap protein" evidence="8">
    <location>
        <begin position="410"/>
        <end position="547"/>
    </location>
</feature>
<dbReference type="PANTHER" id="PTHR17972">
    <property type="entry name" value="NUCLEOLAR RNA-ASSOCIATED PROTEIN"/>
    <property type="match status" value="1"/>
</dbReference>
<feature type="compositionally biased region" description="Acidic residues" evidence="6">
    <location>
        <begin position="55"/>
        <end position="78"/>
    </location>
</feature>
<keyword evidence="3 5" id="KW-0694">RNA-binding</keyword>
<gene>
    <name evidence="13" type="ORF">CYY_004957</name>
</gene>
<keyword evidence="4 5" id="KW-0539">Nucleus</keyword>
<dbReference type="GO" id="GO:0032545">
    <property type="term" value="C:CURI complex"/>
    <property type="evidence" value="ECO:0007669"/>
    <property type="project" value="TreeGrafter"/>
</dbReference>
<dbReference type="GO" id="GO:0034456">
    <property type="term" value="C:UTP-C complex"/>
    <property type="evidence" value="ECO:0007669"/>
    <property type="project" value="TreeGrafter"/>
</dbReference>
<evidence type="ECO:0000313" key="14">
    <source>
        <dbReference type="Proteomes" id="UP000695562"/>
    </source>
</evidence>
<feature type="region of interest" description="Disordered" evidence="6">
    <location>
        <begin position="1"/>
        <end position="78"/>
    </location>
</feature>
<dbReference type="InterPro" id="IPR035371">
    <property type="entry name" value="Nrap_D6"/>
</dbReference>
<dbReference type="EMBL" id="AJWJ01000186">
    <property type="protein sequence ID" value="KAF2073724.1"/>
    <property type="molecule type" value="Genomic_DNA"/>
</dbReference>
<feature type="domain" description="Nrap protein" evidence="7">
    <location>
        <begin position="233"/>
        <end position="403"/>
    </location>
</feature>
<dbReference type="InterPro" id="IPR035368">
    <property type="entry name" value="Nrap_D3"/>
</dbReference>
<evidence type="ECO:0000259" key="12">
    <source>
        <dbReference type="Pfam" id="PF17407"/>
    </source>
</evidence>
<feature type="region of interest" description="Disordered" evidence="6">
    <location>
        <begin position="349"/>
        <end position="369"/>
    </location>
</feature>
<evidence type="ECO:0000256" key="3">
    <source>
        <dbReference type="ARBA" id="ARBA00022884"/>
    </source>
</evidence>
<evidence type="ECO:0000313" key="13">
    <source>
        <dbReference type="EMBL" id="KAF2073724.1"/>
    </source>
</evidence>
<dbReference type="GO" id="GO:0003723">
    <property type="term" value="F:RNA binding"/>
    <property type="evidence" value="ECO:0007669"/>
    <property type="project" value="UniProtKB-KW"/>
</dbReference>
<feature type="domain" description="Nrap protein" evidence="10">
    <location>
        <begin position="726"/>
        <end position="877"/>
    </location>
</feature>
<evidence type="ECO:0000259" key="8">
    <source>
        <dbReference type="Pfam" id="PF17403"/>
    </source>
</evidence>
<evidence type="ECO:0008006" key="15">
    <source>
        <dbReference type="Google" id="ProtNLM"/>
    </source>
</evidence>
<accession>A0A8J4V797</accession>
<dbReference type="InterPro" id="IPR035367">
    <property type="entry name" value="Nrap_D2"/>
</dbReference>
<feature type="domain" description="Nrap protein" evidence="9">
    <location>
        <begin position="551"/>
        <end position="704"/>
    </location>
</feature>
<organism evidence="13 14">
    <name type="scientific">Polysphondylium violaceum</name>
    <dbReference type="NCBI Taxonomy" id="133409"/>
    <lineage>
        <taxon>Eukaryota</taxon>
        <taxon>Amoebozoa</taxon>
        <taxon>Evosea</taxon>
        <taxon>Eumycetozoa</taxon>
        <taxon>Dictyostelia</taxon>
        <taxon>Dictyosteliales</taxon>
        <taxon>Dictyosteliaceae</taxon>
        <taxon>Polysphondylium</taxon>
    </lineage>
</organism>
<feature type="domain" description="Nrap protein" evidence="11">
    <location>
        <begin position="884"/>
        <end position="1043"/>
    </location>
</feature>
<evidence type="ECO:0000256" key="1">
    <source>
        <dbReference type="ARBA" id="ARBA00004604"/>
    </source>
</evidence>
<evidence type="ECO:0000256" key="6">
    <source>
        <dbReference type="SAM" id="MobiDB-lite"/>
    </source>
</evidence>
<evidence type="ECO:0000256" key="2">
    <source>
        <dbReference type="ARBA" id="ARBA00006674"/>
    </source>
</evidence>
<evidence type="ECO:0000259" key="11">
    <source>
        <dbReference type="Pfam" id="PF17406"/>
    </source>
</evidence>
<evidence type="ECO:0000256" key="5">
    <source>
        <dbReference type="RuleBase" id="RU364032"/>
    </source>
</evidence>
<feature type="domain" description="Nrap protein" evidence="12">
    <location>
        <begin position="1048"/>
        <end position="1212"/>
    </location>
</feature>
<dbReference type="Pfam" id="PF17406">
    <property type="entry name" value="Nrap_D5"/>
    <property type="match status" value="1"/>
</dbReference>
<dbReference type="Pfam" id="PF17407">
    <property type="entry name" value="Nrap_D6"/>
    <property type="match status" value="1"/>
</dbReference>
<evidence type="ECO:0000259" key="10">
    <source>
        <dbReference type="Pfam" id="PF17405"/>
    </source>
</evidence>
<comment type="similarity">
    <text evidence="2 5">Belongs to the NRAP family.</text>
</comment>
<dbReference type="InterPro" id="IPR005554">
    <property type="entry name" value="NOL6/Upt22"/>
</dbReference>
<dbReference type="OrthoDB" id="10251401at2759"/>
<keyword evidence="14" id="KW-1185">Reference proteome</keyword>
<dbReference type="Gene3D" id="3.30.70.3030">
    <property type="match status" value="1"/>
</dbReference>
<dbReference type="Proteomes" id="UP000695562">
    <property type="component" value="Unassembled WGS sequence"/>
</dbReference>
<name>A0A8J4V797_9MYCE</name>
<dbReference type="GO" id="GO:0006409">
    <property type="term" value="P:tRNA export from nucleus"/>
    <property type="evidence" value="ECO:0007669"/>
    <property type="project" value="TreeGrafter"/>
</dbReference>
<protein>
    <recommendedName>
        <fullName evidence="15">U3 small nucleolar RNA-associated protein 22</fullName>
    </recommendedName>
</protein>
<reference evidence="13" key="1">
    <citation type="submission" date="2020-01" db="EMBL/GenBank/DDBJ databases">
        <title>Development of genomics and gene disruption for Polysphondylium violaceum indicates a role for the polyketide synthase stlB in stalk morphogenesis.</title>
        <authorList>
            <person name="Narita B."/>
            <person name="Kawabe Y."/>
            <person name="Kin K."/>
            <person name="Saito T."/>
            <person name="Gibbs R."/>
            <person name="Kuspa A."/>
            <person name="Muzny D."/>
            <person name="Queller D."/>
            <person name="Richards S."/>
            <person name="Strassman J."/>
            <person name="Sucgang R."/>
            <person name="Worley K."/>
            <person name="Schaap P."/>
        </authorList>
    </citation>
    <scope>NUCLEOTIDE SEQUENCE</scope>
    <source>
        <strain evidence="13">QSvi11</strain>
    </source>
</reference>
<dbReference type="Pfam" id="PF17403">
    <property type="entry name" value="Nrap_D2"/>
    <property type="match status" value="1"/>
</dbReference>
<comment type="subcellular location">
    <subcellularLocation>
        <location evidence="1 5">Nucleus</location>
        <location evidence="1 5">Nucleolus</location>
    </subcellularLocation>
</comment>
<feature type="compositionally biased region" description="Acidic residues" evidence="6">
    <location>
        <begin position="33"/>
        <end position="48"/>
    </location>
</feature>
<proteinExistence type="inferred from homology"/>
<dbReference type="GO" id="GO:0006364">
    <property type="term" value="P:rRNA processing"/>
    <property type="evidence" value="ECO:0007669"/>
    <property type="project" value="TreeGrafter"/>
</dbReference>
<dbReference type="Pfam" id="PF17404">
    <property type="entry name" value="Nrap_D3"/>
    <property type="match status" value="1"/>
</dbReference>
<comment type="caution">
    <text evidence="13">The sequence shown here is derived from an EMBL/GenBank/DDBJ whole genome shotgun (WGS) entry which is preliminary data.</text>
</comment>
<dbReference type="Pfam" id="PF03813">
    <property type="entry name" value="Nrap"/>
    <property type="match status" value="1"/>
</dbReference>
<dbReference type="InterPro" id="IPR035370">
    <property type="entry name" value="Nrap_D5"/>
</dbReference>
<evidence type="ECO:0000259" key="9">
    <source>
        <dbReference type="Pfam" id="PF17404"/>
    </source>
</evidence>
<dbReference type="InterPro" id="IPR035082">
    <property type="entry name" value="Nrap_D1"/>
</dbReference>
<dbReference type="InterPro" id="IPR035369">
    <property type="entry name" value="Nrap_D4"/>
</dbReference>
<sequence>MAPSTKRKASSSQDASLKKNKTEEENSILALGMDDDYLDDGDVNEYDDSLYGGEAADDSGSDGDDENQDYIDGDDDEEMLDDSEAAVGRPTILEEKNDKNDKRFVNLKVKNTSITSDKPSVAPTNEEIQNLKETQDLFNSNLFRLQLLELFKQVKVDYSKLTSLESALHQIKSIIEKMPDQDVDVYSNNIDNVKIFDSKGESKDVSIKFTKPTNVDVIGSFMSRTVLKQNSNVDMIVEIPSPVLNSKDANDYKYFTKRNLYIWTIRQELIKHARFVDTSFTNFDGDINKQILVIKPKEDAKTGAKTKFTIRIIPTIAKETFKYQNKFNPNTNCILLQNETNQFKIETFKEDDSSAQQQPLPTTDKVDKKKKPFDSIQRSPFYNNAILEDIFIADHMQLIYSKTTSAPVLVDTILLLKLWLDLKQIPTINGFHLTMILIHLYTNGKINKSMSSYQAFRMVMVFITRDFQSKPYLYMNLDEESPIASTPLVYREAFEKLYPVAIVDPSGMLNVASRVSVWGLRTLVQEAKLVLENLDSGNGFEEIFMTKNHFYLSFDLVIKVQLDKDNCLNTTPTNDYYQVDRYLEHKIYTTLRKAFSKRIKKISIVNNNAQKNATWTTDMPQPEDRIVTVGINVNPENWLSVIDLGPAADHVNAAKFREFWGAKSQIRRFKDGSISEAVTWTPKNNLRHLVLEEITKYILNLHLKVPTTNVSSIVHQLDALIYNPEVEDQTLLALKAKDTLVNTIHSLNLPLAIETFPSMAPGLRYTSVHVTQDTTFTNNEPLTVLLHFEQNKNWTNDIESINALKTAFILKIARELQDTPYNPKLSKEYVDLQCEGFLFRLIPYYPKEADFMREQWKVENLPQLELLQRSTLHHTYVHSLHTAHPTYGVTVRLALRWIHSHLFTEYIDHKTIELLVASLYRVAENSSQLVPQTALSGFLRFLFLLYTFNFEEKPVIVDHLDNITKDDLNKIQSTFDLQKQSANPPLIFIATDKDRTNTWFRSTAIKDQAIFNKIKLFAEKSIHLIESNYLENNSTFNWLSVFETSFLEYDVVFQLNETLVPSYSREISNLIYNKKFTNPSIAAAAAAAVSAPTTKKSGGIIFKNVSAAKPKPTTNSTSTQNSGLVCGLNPVSTLVSIIKEKYSNYCKVYYDSVGGSKILLKWNDDIETPFAFKPSKSQYTTPMFKKDNLIKINIDEILNEITLIGGKLVKSFKKNENTTTSTST</sequence>
<dbReference type="AlphaFoldDB" id="A0A8J4V797"/>
<dbReference type="GO" id="GO:0032040">
    <property type="term" value="C:small-subunit processome"/>
    <property type="evidence" value="ECO:0007669"/>
    <property type="project" value="TreeGrafter"/>
</dbReference>
<evidence type="ECO:0000256" key="4">
    <source>
        <dbReference type="ARBA" id="ARBA00023242"/>
    </source>
</evidence>
<dbReference type="PANTHER" id="PTHR17972:SF0">
    <property type="entry name" value="NUCLEOLAR PROTEIN 6"/>
    <property type="match status" value="1"/>
</dbReference>
<dbReference type="Pfam" id="PF17405">
    <property type="entry name" value="Nrap_D4"/>
    <property type="match status" value="1"/>
</dbReference>
<evidence type="ECO:0000259" key="7">
    <source>
        <dbReference type="Pfam" id="PF03813"/>
    </source>
</evidence>